<feature type="compositionally biased region" description="Basic and acidic residues" evidence="1">
    <location>
        <begin position="512"/>
        <end position="544"/>
    </location>
</feature>
<gene>
    <name evidence="2" type="ORF">EG340_11705</name>
</gene>
<reference evidence="2 3" key="1">
    <citation type="submission" date="2018-11" db="EMBL/GenBank/DDBJ databases">
        <title>Proposal to divide the Flavobacteriaceae and reorganize its genera based on Amino Acid Identity values calculated from whole genome sequences.</title>
        <authorList>
            <person name="Nicholson A.C."/>
            <person name="Gulvik C.A."/>
            <person name="Whitney A.M."/>
            <person name="Humrighouse B.W."/>
            <person name="Bell M."/>
            <person name="Holmes B."/>
            <person name="Steigerwalt A."/>
            <person name="Villarma A."/>
            <person name="Sheth M."/>
            <person name="Batra D."/>
            <person name="Pryor J."/>
            <person name="Bernardet J.-F."/>
            <person name="Hugo C."/>
            <person name="Kampfer P."/>
            <person name="Newman J."/>
            <person name="Mcquiston J.R."/>
        </authorList>
    </citation>
    <scope>NUCLEOTIDE SEQUENCE [LARGE SCALE GENOMIC DNA]</scope>
    <source>
        <strain evidence="2 3">G0211</strain>
    </source>
</reference>
<feature type="compositionally biased region" description="Basic and acidic residues" evidence="1">
    <location>
        <begin position="192"/>
        <end position="201"/>
    </location>
</feature>
<organism evidence="2 3">
    <name type="scientific">Chryseobacterium indoltheticum</name>
    <dbReference type="NCBI Taxonomy" id="254"/>
    <lineage>
        <taxon>Bacteria</taxon>
        <taxon>Pseudomonadati</taxon>
        <taxon>Bacteroidota</taxon>
        <taxon>Flavobacteriia</taxon>
        <taxon>Flavobacteriales</taxon>
        <taxon>Weeksellaceae</taxon>
        <taxon>Chryseobacterium group</taxon>
        <taxon>Chryseobacterium</taxon>
    </lineage>
</organism>
<feature type="compositionally biased region" description="Basic and acidic residues" evidence="1">
    <location>
        <begin position="469"/>
        <end position="485"/>
    </location>
</feature>
<evidence type="ECO:0000313" key="3">
    <source>
        <dbReference type="Proteomes" id="UP000269076"/>
    </source>
</evidence>
<dbReference type="RefSeq" id="WP_123886341.1">
    <property type="nucleotide sequence ID" value="NZ_CP033928.1"/>
</dbReference>
<dbReference type="AlphaFoldDB" id="A0A3G6N0Z4"/>
<feature type="region of interest" description="Disordered" evidence="1">
    <location>
        <begin position="469"/>
        <end position="593"/>
    </location>
</feature>
<protein>
    <submittedName>
        <fullName evidence="2">Uncharacterized protein</fullName>
    </submittedName>
</protein>
<name>A0A3G6N0Z4_9FLAO</name>
<evidence type="ECO:0000256" key="1">
    <source>
        <dbReference type="SAM" id="MobiDB-lite"/>
    </source>
</evidence>
<proteinExistence type="predicted"/>
<dbReference type="EMBL" id="CP033928">
    <property type="protein sequence ID" value="AZA61662.1"/>
    <property type="molecule type" value="Genomic_DNA"/>
</dbReference>
<feature type="compositionally biased region" description="Basic and acidic residues" evidence="1">
    <location>
        <begin position="639"/>
        <end position="651"/>
    </location>
</feature>
<feature type="compositionally biased region" description="Basic and acidic residues" evidence="1">
    <location>
        <begin position="244"/>
        <end position="257"/>
    </location>
</feature>
<evidence type="ECO:0000313" key="2">
    <source>
        <dbReference type="EMBL" id="AZA61662.1"/>
    </source>
</evidence>
<dbReference type="Proteomes" id="UP000269076">
    <property type="component" value="Chromosome"/>
</dbReference>
<feature type="compositionally biased region" description="Basic and acidic residues" evidence="1">
    <location>
        <begin position="216"/>
        <end position="229"/>
    </location>
</feature>
<feature type="compositionally biased region" description="Polar residues" evidence="1">
    <location>
        <begin position="230"/>
        <end position="240"/>
    </location>
</feature>
<feature type="region of interest" description="Disordered" evidence="1">
    <location>
        <begin position="192"/>
        <end position="257"/>
    </location>
</feature>
<feature type="compositionally biased region" description="Acidic residues" evidence="1">
    <location>
        <begin position="567"/>
        <end position="589"/>
    </location>
</feature>
<feature type="region of interest" description="Disordered" evidence="1">
    <location>
        <begin position="639"/>
        <end position="659"/>
    </location>
</feature>
<sequence>MMNARVLELLKNPKNIQSEDLHLLKEEINSFPYIQNIRALHLYGIHLFDKENYQKELSTTAAYTTDKKILYHLINGKIQQTKIETVEKKPQVIEDAAEKNKAQNTKEPFWWVKEKRTFPKHDYKAISENLITPKAEIKHVVVNGERNRILFEGEENYLEEKDSETIDLESTLESGVIVTQKSSFPIKRVAEEEKISDEKPSLEVSNESIDDDTTDDSEKTPESINDKSETNLLKTESFTPQADVVKDESVRDEIPAENTEKAVVAEVEKSEVIIHEEKLDSEKSSEKINNESEVSFLEVAAFEPDKAIIKEEFVGDENSAENIEKQAVTEVEKSEVIIHEDKIDSKKTEEKINDESEVSFLEIESFKPETEVPTEESAEYKGLKEIVEEESATENLHPEVIINEDKITTKDVAEKVNDESTLSFHGTDSFLPEVKIEANVSEQINPAKTQKSSINKHEDEMRRLIEEVEKRMKAHKKEAETKANEPEEEIGGEISFAETQDFVVSNENEAQAEEKIEVKQEIQEEGSKEKNETPVLEEVKEENSGWKPMSIESHVPDSFSKKIELSSEQDEEPEEVKEVSEEPISEEQNQETVAENIQEETIDEVENKELEITNSTEKVEAPVMNFSFFGTNISSLPIKKEEKENQPKEEAQEMPLKQENQTLLDSNVPGFINTWQSWLKIERTEEVDKTKVEIKNKVIESFIEKNPKISQLKDEVNFVVKEKTDDISHLMTETLANLYIEQKLYTKAINAFLVLAKKHPNKKEYFENKIQEIKDNRGKN</sequence>
<accession>A0A3G6N0Z4</accession>